<evidence type="ECO:0000256" key="3">
    <source>
        <dbReference type="ARBA" id="ARBA00022692"/>
    </source>
</evidence>
<dbReference type="PANTHER" id="PTHR11384">
    <property type="entry name" value="ATP-BINDING CASSETTE, SUB-FAMILY D MEMBER"/>
    <property type="match status" value="1"/>
</dbReference>
<gene>
    <name evidence="10" type="ORF">GPA25_20715</name>
</gene>
<feature type="transmembrane region" description="Helical" evidence="7">
    <location>
        <begin position="41"/>
        <end position="62"/>
    </location>
</feature>
<evidence type="ECO:0000256" key="1">
    <source>
        <dbReference type="ARBA" id="ARBA00004651"/>
    </source>
</evidence>
<dbReference type="PROSITE" id="PS50893">
    <property type="entry name" value="ABC_TRANSPORTER_2"/>
    <property type="match status" value="1"/>
</dbReference>
<keyword evidence="2" id="KW-0813">Transport</keyword>
<evidence type="ECO:0000256" key="4">
    <source>
        <dbReference type="ARBA" id="ARBA00022989"/>
    </source>
</evidence>
<reference evidence="10 11" key="1">
    <citation type="submission" date="2019-12" db="EMBL/GenBank/DDBJ databases">
        <title>Comparative genomics gives insights into the taxonomy of the Azoarcus-Aromatoleum group and reveals separate origins of nif in the plant-associated Azoarcus and non-plant-associated Aromatoleum sub-groups.</title>
        <authorList>
            <person name="Lafos M."/>
            <person name="Maluk M."/>
            <person name="Batista M."/>
            <person name="Junghare M."/>
            <person name="Carmona M."/>
            <person name="Faoro H."/>
            <person name="Cruz L.M."/>
            <person name="Battistoni F."/>
            <person name="De Souza E."/>
            <person name="Pedrosa F."/>
            <person name="Chen W.-M."/>
            <person name="Poole P.S."/>
            <person name="Dixon R.A."/>
            <person name="James E.K."/>
        </authorList>
    </citation>
    <scope>NUCLEOTIDE SEQUENCE [LARGE SCALE GENOMIC DNA]</scope>
    <source>
        <strain evidence="10 11">22Lin</strain>
    </source>
</reference>
<comment type="caution">
    <text evidence="10">The sequence shown here is derived from an EMBL/GenBank/DDBJ whole genome shotgun (WGS) entry which is preliminary data.</text>
</comment>
<keyword evidence="3 7" id="KW-0812">Transmembrane</keyword>
<feature type="transmembrane region" description="Helical" evidence="7">
    <location>
        <begin position="276"/>
        <end position="299"/>
    </location>
</feature>
<dbReference type="SUPFAM" id="SSF90123">
    <property type="entry name" value="ABC transporter transmembrane region"/>
    <property type="match status" value="1"/>
</dbReference>
<dbReference type="InterPro" id="IPR036640">
    <property type="entry name" value="ABC1_TM_sf"/>
</dbReference>
<keyword evidence="4 7" id="KW-1133">Transmembrane helix</keyword>
<feature type="transmembrane region" description="Helical" evidence="7">
    <location>
        <begin position="156"/>
        <end position="176"/>
    </location>
</feature>
<sequence>MLPPEPPPTTRSAASPHAVRRFACLALPYWKSERRWRIGGATLLLLLLTISQVALVIWTSYWNREFFDALEARSLDELLRQILVFALILALTMAVTALHMHVKRWLQLDWRRWLTANLMDQWMTRSRHYRLQFLQGEHDNPDQRIAEDIRIATESAISLAHSLTYSLLVGWGFIAILAEVSGSTPLPGTSFEVPGYMVVLAFVYAGAGALLGFLLGRPLVRATNRLQSVEANLRFSLARARENSEAIALTHGEGMERRGAARLFGDVARGWDRQTFAYLGIVSFSTAYGNLMPIFPILIAAPQFIAGTMTLGLLMQAAQAFQRLASALSWPIDNLGEIAHWRTSAGRVVSLHDDMLRLDSIDGAGDTARIRIGLSTRPELQLRDLSLDTPAGEPLMRGLDLRIRRGERILIVGDSQVKLALFKAVAGLWPWGGGEICLPEGQEMAFLPQHPFLPTGSLRAVLCYPQPAERYAAAELHRALECAGLDWLAPRLDETDDWNHALPLRAQQRLSTARLYLQQPAWVFLEDTTDAFDAKGEAGIMEMLHRELPNSTLLCVSRHGSLERFFDRRLELHRIGSHGAKASDEGRAARPAAVSGSAEIGR</sequence>
<dbReference type="PANTHER" id="PTHR11384:SF59">
    <property type="entry name" value="LYSOSOMAL COBALAMIN TRANSPORTER ABCD4"/>
    <property type="match status" value="1"/>
</dbReference>
<proteinExistence type="predicted"/>
<dbReference type="EMBL" id="WTVQ01000052">
    <property type="protein sequence ID" value="NMG77181.1"/>
    <property type="molecule type" value="Genomic_DNA"/>
</dbReference>
<dbReference type="InterPro" id="IPR050835">
    <property type="entry name" value="ABC_transporter_sub-D"/>
</dbReference>
<feature type="transmembrane region" description="Helical" evidence="7">
    <location>
        <begin position="196"/>
        <end position="216"/>
    </location>
</feature>
<evidence type="ECO:0000313" key="11">
    <source>
        <dbReference type="Proteomes" id="UP000648984"/>
    </source>
</evidence>
<dbReference type="SUPFAM" id="SSF52540">
    <property type="entry name" value="P-loop containing nucleoside triphosphate hydrolases"/>
    <property type="match status" value="1"/>
</dbReference>
<dbReference type="InterPro" id="IPR027417">
    <property type="entry name" value="P-loop_NTPase"/>
</dbReference>
<feature type="transmembrane region" description="Helical" evidence="7">
    <location>
        <begin position="82"/>
        <end position="102"/>
    </location>
</feature>
<feature type="domain" description="ABC transporter" evidence="8">
    <location>
        <begin position="380"/>
        <end position="600"/>
    </location>
</feature>
<evidence type="ECO:0000256" key="2">
    <source>
        <dbReference type="ARBA" id="ARBA00022448"/>
    </source>
</evidence>
<comment type="subcellular location">
    <subcellularLocation>
        <location evidence="1">Cell membrane</location>
        <topology evidence="1">Multi-pass membrane protein</topology>
    </subcellularLocation>
</comment>
<name>A0ABX1QFG8_9RHOO</name>
<keyword evidence="10" id="KW-0547">Nucleotide-binding</keyword>
<keyword evidence="11" id="KW-1185">Reference proteome</keyword>
<evidence type="ECO:0000313" key="10">
    <source>
        <dbReference type="EMBL" id="NMG77181.1"/>
    </source>
</evidence>
<keyword evidence="10" id="KW-0067">ATP-binding</keyword>
<accession>A0ABX1QFG8</accession>
<keyword evidence="5 7" id="KW-0472">Membrane</keyword>
<dbReference type="Gene3D" id="3.40.50.300">
    <property type="entry name" value="P-loop containing nucleotide triphosphate hydrolases"/>
    <property type="match status" value="1"/>
</dbReference>
<evidence type="ECO:0000259" key="8">
    <source>
        <dbReference type="PROSITE" id="PS50893"/>
    </source>
</evidence>
<dbReference type="RefSeq" id="WP_169262313.1">
    <property type="nucleotide sequence ID" value="NZ_WTVQ01000052.1"/>
</dbReference>
<evidence type="ECO:0000256" key="7">
    <source>
        <dbReference type="SAM" id="Phobius"/>
    </source>
</evidence>
<dbReference type="Pfam" id="PF06472">
    <property type="entry name" value="ABC_membrane_2"/>
    <property type="match status" value="1"/>
</dbReference>
<dbReference type="Gene3D" id="1.20.1560.10">
    <property type="entry name" value="ABC transporter type 1, transmembrane domain"/>
    <property type="match status" value="1"/>
</dbReference>
<protein>
    <submittedName>
        <fullName evidence="10">ABC transporter ATP-binding protein/permease</fullName>
    </submittedName>
</protein>
<dbReference type="PROSITE" id="PS50929">
    <property type="entry name" value="ABC_TM1F"/>
    <property type="match status" value="1"/>
</dbReference>
<dbReference type="Proteomes" id="UP000648984">
    <property type="component" value="Unassembled WGS sequence"/>
</dbReference>
<feature type="domain" description="ABC transmembrane type-1" evidence="9">
    <location>
        <begin position="43"/>
        <end position="340"/>
    </location>
</feature>
<feature type="region of interest" description="Disordered" evidence="6">
    <location>
        <begin position="580"/>
        <end position="602"/>
    </location>
</feature>
<evidence type="ECO:0000256" key="5">
    <source>
        <dbReference type="ARBA" id="ARBA00023136"/>
    </source>
</evidence>
<dbReference type="InterPro" id="IPR011527">
    <property type="entry name" value="ABC1_TM_dom"/>
</dbReference>
<dbReference type="InterPro" id="IPR003439">
    <property type="entry name" value="ABC_transporter-like_ATP-bd"/>
</dbReference>
<organism evidence="10 11">
    <name type="scientific">Aromatoleum diolicum</name>
    <dbReference type="NCBI Taxonomy" id="75796"/>
    <lineage>
        <taxon>Bacteria</taxon>
        <taxon>Pseudomonadati</taxon>
        <taxon>Pseudomonadota</taxon>
        <taxon>Betaproteobacteria</taxon>
        <taxon>Rhodocyclales</taxon>
        <taxon>Rhodocyclaceae</taxon>
        <taxon>Aromatoleum</taxon>
    </lineage>
</organism>
<dbReference type="GO" id="GO:0005524">
    <property type="term" value="F:ATP binding"/>
    <property type="evidence" value="ECO:0007669"/>
    <property type="project" value="UniProtKB-KW"/>
</dbReference>
<evidence type="ECO:0000256" key="6">
    <source>
        <dbReference type="SAM" id="MobiDB-lite"/>
    </source>
</evidence>
<evidence type="ECO:0000259" key="9">
    <source>
        <dbReference type="PROSITE" id="PS50929"/>
    </source>
</evidence>